<dbReference type="PANTHER" id="PTHR34227">
    <property type="entry name" value="CHAPERONE PROTEIN YCDY"/>
    <property type="match status" value="1"/>
</dbReference>
<evidence type="ECO:0000256" key="3">
    <source>
        <dbReference type="HAMAP-Rule" id="MF_01150"/>
    </source>
</evidence>
<proteinExistence type="inferred from homology"/>
<comment type="subcellular location">
    <subcellularLocation>
        <location evidence="3">Cytoplasm</location>
    </subcellularLocation>
</comment>
<comment type="similarity">
    <text evidence="3">Belongs to the TorD/DmsD family. TorD subfamily.</text>
</comment>
<protein>
    <recommendedName>
        <fullName evidence="3">Chaperone protein TorD</fullName>
    </recommendedName>
</protein>
<dbReference type="PANTHER" id="PTHR34227:SF11">
    <property type="entry name" value="CHAPERONE PROTEIN TORD"/>
    <property type="match status" value="1"/>
</dbReference>
<name>A0ABY8GKK3_EDWIC</name>
<dbReference type="Gene3D" id="1.20.120.1820">
    <property type="match status" value="1"/>
</dbReference>
<keyword evidence="5" id="KW-1185">Reference proteome</keyword>
<dbReference type="GeneID" id="69537391"/>
<dbReference type="InterPro" id="IPR036386">
    <property type="entry name" value="HscB_C_sf"/>
</dbReference>
<evidence type="ECO:0000313" key="5">
    <source>
        <dbReference type="Proteomes" id="UP001222680"/>
    </source>
</evidence>
<keyword evidence="1 3" id="KW-0963">Cytoplasm</keyword>
<dbReference type="InterPro" id="IPR020945">
    <property type="entry name" value="DMSO/NO3_reduct_chaperone"/>
</dbReference>
<evidence type="ECO:0000256" key="2">
    <source>
        <dbReference type="ARBA" id="ARBA00023186"/>
    </source>
</evidence>
<dbReference type="RefSeq" id="WP_015869749.1">
    <property type="nucleotide sequence ID" value="NZ_AP028097.1"/>
</dbReference>
<dbReference type="Gene3D" id="1.20.1280.20">
    <property type="entry name" value="HscB, C-terminal domain"/>
    <property type="match status" value="1"/>
</dbReference>
<dbReference type="Proteomes" id="UP001222680">
    <property type="component" value="Chromosome"/>
</dbReference>
<evidence type="ECO:0000256" key="1">
    <source>
        <dbReference type="ARBA" id="ARBA00022490"/>
    </source>
</evidence>
<accession>A0ABY8GKK3</accession>
<keyword evidence="2 3" id="KW-0143">Chaperone</keyword>
<organism evidence="4 5">
    <name type="scientific">Edwardsiella ictaluri</name>
    <dbReference type="NCBI Taxonomy" id="67780"/>
    <lineage>
        <taxon>Bacteria</taxon>
        <taxon>Pseudomonadati</taxon>
        <taxon>Pseudomonadota</taxon>
        <taxon>Gammaproteobacteria</taxon>
        <taxon>Enterobacterales</taxon>
        <taxon>Hafniaceae</taxon>
        <taxon>Edwardsiella</taxon>
    </lineage>
</organism>
<sequence>MSAASPLTAQHYACLYAWLAGLFAHETDDAQLARLRSPDTQAWFALLRQLAPLRPALQCLQEALVALEARPDARLELAADFAGLFLLSQKRAALPYASCYQGETPRFRQAPCDEVQSLLQRAGMQLNADFHEPEDHLSIFLELLSHLSFASAEQPGQEDVLVPLRQRTLALLLEWLPEFNARCLRYDTFGFYAALSQLLLALVRLDANHRAA</sequence>
<dbReference type="InterPro" id="IPR023069">
    <property type="entry name" value="Chaperone_TorD"/>
</dbReference>
<gene>
    <name evidence="3 4" type="primary">torD</name>
    <name evidence="4" type="ORF">MAY91_08235</name>
</gene>
<dbReference type="Pfam" id="PF02613">
    <property type="entry name" value="Nitrate_red_del"/>
    <property type="match status" value="1"/>
</dbReference>
<dbReference type="NCBIfam" id="NF003442">
    <property type="entry name" value="PRK04976.1"/>
    <property type="match status" value="1"/>
</dbReference>
<reference evidence="4 5" key="1">
    <citation type="submission" date="2022-02" db="EMBL/GenBank/DDBJ databases">
        <title>Phenotypic, genotypic and serological characterization of Edwardsiella ictaluri from catfish and ornamental fish species.</title>
        <authorList>
            <person name="Rose D."/>
            <person name="Tekedar H.C."/>
            <person name="Waldbieser G.C."/>
            <person name="Aarattuthodi S."/>
            <person name="Griffin M.J."/>
        </authorList>
    </citation>
    <scope>NUCLEOTIDE SEQUENCE [LARGE SCALE GENOMIC DNA]</scope>
    <source>
        <strain evidence="4 5">13 TAL-140 K3</strain>
    </source>
</reference>
<dbReference type="HAMAP" id="MF_01150">
    <property type="entry name" value="TorD"/>
    <property type="match status" value="1"/>
</dbReference>
<dbReference type="InterPro" id="IPR036411">
    <property type="entry name" value="TorD-like_sf"/>
</dbReference>
<evidence type="ECO:0000313" key="4">
    <source>
        <dbReference type="EMBL" id="WFN97894.1"/>
    </source>
</evidence>
<comment type="function">
    <text evidence="3">Involved in the biogenesis of TorA. Acts on TorA before the insertion of the molybdenum cofactor and, as a result, probably favors a conformation of the apoenzyme that is competent for acquiring the cofactor.</text>
</comment>
<dbReference type="EMBL" id="CP092014">
    <property type="protein sequence ID" value="WFN97894.1"/>
    <property type="molecule type" value="Genomic_DNA"/>
</dbReference>
<dbReference type="SUPFAM" id="SSF89155">
    <property type="entry name" value="TorD-like"/>
    <property type="match status" value="1"/>
</dbReference>
<dbReference type="InterPro" id="IPR050289">
    <property type="entry name" value="TorD/DmsD_chaperones"/>
</dbReference>